<dbReference type="Gene3D" id="3.40.190.10">
    <property type="entry name" value="Periplasmic binding protein-like II"/>
    <property type="match status" value="1"/>
</dbReference>
<organism evidence="4 5">
    <name type="scientific">Neomoorella stamsii</name>
    <dbReference type="NCBI Taxonomy" id="1266720"/>
    <lineage>
        <taxon>Bacteria</taxon>
        <taxon>Bacillati</taxon>
        <taxon>Bacillota</taxon>
        <taxon>Clostridia</taxon>
        <taxon>Neomoorellales</taxon>
        <taxon>Neomoorellaceae</taxon>
        <taxon>Neomoorella</taxon>
    </lineage>
</organism>
<comment type="similarity">
    <text evidence="1">Belongs to the UPF0065 (bug) family.</text>
</comment>
<dbReference type="SUPFAM" id="SSF53850">
    <property type="entry name" value="Periplasmic binding protein-like II"/>
    <property type="match status" value="1"/>
</dbReference>
<accession>A0A9X7J643</accession>
<keyword evidence="4" id="KW-0675">Receptor</keyword>
<gene>
    <name evidence="4" type="ORF">MOST_05940</name>
</gene>
<dbReference type="CDD" id="cd07012">
    <property type="entry name" value="PBP2_Bug_TTT"/>
    <property type="match status" value="1"/>
</dbReference>
<dbReference type="PIRSF" id="PIRSF017082">
    <property type="entry name" value="YflP"/>
    <property type="match status" value="1"/>
</dbReference>
<dbReference type="Gene3D" id="3.40.190.150">
    <property type="entry name" value="Bordetella uptake gene, domain 1"/>
    <property type="match status" value="1"/>
</dbReference>
<protein>
    <submittedName>
        <fullName evidence="4">Tripartite tricarboxylate transporter family receptor</fullName>
    </submittedName>
</protein>
<dbReference type="AlphaFoldDB" id="A0A9X7J643"/>
<sequence>MVKLKKVKLVGCLLLLALTYFLVACGGTKNEPQVSKQTKQEEPQKDNTASNYPNKPITMVVWTSPGSPVDVTGRQLAKIGEKYFKQSIPVINKTGGSGAVAMAYVQSQPADGYTLLMTTSSMVTSMAGGEVEFTPDDFDYIIRVAKDPYVIAVRTESPFKTLKDLVDYAKKNPGKIQMAGGLTGGAQHVSNILLQKAAGIELTWVPFEGQADAVAACLGGHADAVQGNSNNIKPQVEAGKLRVIGVSGDKRLDDFPDAPTYKELGYDREDYLWRGVMLKGGTPSEIIAKLRATFKQIYEDPEFQTYLKNTNQIPGYVEPAQMKDLIKKEVEETRSTLIELGVIKKK</sequence>
<evidence type="ECO:0000313" key="5">
    <source>
        <dbReference type="Proteomes" id="UP000239430"/>
    </source>
</evidence>
<evidence type="ECO:0000256" key="1">
    <source>
        <dbReference type="ARBA" id="ARBA00006987"/>
    </source>
</evidence>
<feature type="signal peptide" evidence="3">
    <location>
        <begin position="1"/>
        <end position="24"/>
    </location>
</feature>
<feature type="region of interest" description="Disordered" evidence="2">
    <location>
        <begin position="30"/>
        <end position="52"/>
    </location>
</feature>
<reference evidence="4 5" key="1">
    <citation type="submission" date="2018-03" db="EMBL/GenBank/DDBJ databases">
        <title>Genome sequence of Moorella stamsii DSM 26217.</title>
        <authorList>
            <person name="Poehlein A."/>
            <person name="Daniel R."/>
        </authorList>
    </citation>
    <scope>NUCLEOTIDE SEQUENCE [LARGE SCALE GENOMIC DNA]</scope>
    <source>
        <strain evidence="5">DSM 26217</strain>
    </source>
</reference>
<keyword evidence="3" id="KW-0732">Signal</keyword>
<dbReference type="EMBL" id="PVXL01000021">
    <property type="protein sequence ID" value="PRR76426.1"/>
    <property type="molecule type" value="Genomic_DNA"/>
</dbReference>
<proteinExistence type="inferred from homology"/>
<dbReference type="PROSITE" id="PS51257">
    <property type="entry name" value="PROKAR_LIPOPROTEIN"/>
    <property type="match status" value="1"/>
</dbReference>
<feature type="chain" id="PRO_5040814180" evidence="3">
    <location>
        <begin position="25"/>
        <end position="346"/>
    </location>
</feature>
<evidence type="ECO:0000256" key="2">
    <source>
        <dbReference type="SAM" id="MobiDB-lite"/>
    </source>
</evidence>
<evidence type="ECO:0000256" key="3">
    <source>
        <dbReference type="SAM" id="SignalP"/>
    </source>
</evidence>
<keyword evidence="5" id="KW-1185">Reference proteome</keyword>
<dbReference type="PANTHER" id="PTHR42928:SF5">
    <property type="entry name" value="BLR1237 PROTEIN"/>
    <property type="match status" value="1"/>
</dbReference>
<dbReference type="PANTHER" id="PTHR42928">
    <property type="entry name" value="TRICARBOXYLATE-BINDING PROTEIN"/>
    <property type="match status" value="1"/>
</dbReference>
<comment type="caution">
    <text evidence="4">The sequence shown here is derived from an EMBL/GenBank/DDBJ whole genome shotgun (WGS) entry which is preliminary data.</text>
</comment>
<dbReference type="RefSeq" id="WP_054936228.1">
    <property type="nucleotide sequence ID" value="NZ_PVXL01000021.1"/>
</dbReference>
<dbReference type="InterPro" id="IPR042100">
    <property type="entry name" value="Bug_dom1"/>
</dbReference>
<dbReference type="InterPro" id="IPR005064">
    <property type="entry name" value="BUG"/>
</dbReference>
<evidence type="ECO:0000313" key="4">
    <source>
        <dbReference type="EMBL" id="PRR76426.1"/>
    </source>
</evidence>
<dbReference type="Pfam" id="PF03401">
    <property type="entry name" value="TctC"/>
    <property type="match status" value="1"/>
</dbReference>
<name>A0A9X7J643_9FIRM</name>
<dbReference type="Proteomes" id="UP000239430">
    <property type="component" value="Unassembled WGS sequence"/>
</dbReference>